<organism evidence="2 3">
    <name type="scientific">Bradyrhizobium diazoefficiens</name>
    <dbReference type="NCBI Taxonomy" id="1355477"/>
    <lineage>
        <taxon>Bacteria</taxon>
        <taxon>Pseudomonadati</taxon>
        <taxon>Pseudomonadota</taxon>
        <taxon>Alphaproteobacteria</taxon>
        <taxon>Hyphomicrobiales</taxon>
        <taxon>Nitrobacteraceae</taxon>
        <taxon>Bradyrhizobium</taxon>
    </lineage>
</organism>
<evidence type="ECO:0000313" key="2">
    <source>
        <dbReference type="EMBL" id="BAR53715.1"/>
    </source>
</evidence>
<reference evidence="2 3" key="1">
    <citation type="submission" date="2014-11" db="EMBL/GenBank/DDBJ databases">
        <title>Symbiosis island explosion on the genome of extra-slow-growing strains of soybean bradyrhizobia with massive insertion sequences.</title>
        <authorList>
            <person name="Iida T."/>
            <person name="Minamisawa K."/>
        </authorList>
    </citation>
    <scope>NUCLEOTIDE SEQUENCE [LARGE SCALE GENOMIC DNA]</scope>
    <source>
        <strain evidence="2 3">NK6</strain>
    </source>
</reference>
<dbReference type="AlphaFoldDB" id="A0A0E3VSD4"/>
<dbReference type="EMBL" id="AP014685">
    <property type="protein sequence ID" value="BAR53715.1"/>
    <property type="molecule type" value="Genomic_DNA"/>
</dbReference>
<name>A0A0E3VSD4_9BRAD</name>
<evidence type="ECO:0000256" key="1">
    <source>
        <dbReference type="SAM" id="MobiDB-lite"/>
    </source>
</evidence>
<feature type="region of interest" description="Disordered" evidence="1">
    <location>
        <begin position="1"/>
        <end position="44"/>
    </location>
</feature>
<accession>A0A0E3VSD4</accession>
<gene>
    <name evidence="2" type="ORF">NK6_530</name>
</gene>
<proteinExistence type="predicted"/>
<feature type="compositionally biased region" description="Basic and acidic residues" evidence="1">
    <location>
        <begin position="8"/>
        <end position="20"/>
    </location>
</feature>
<evidence type="ECO:0000313" key="3">
    <source>
        <dbReference type="Proteomes" id="UP000063308"/>
    </source>
</evidence>
<sequence>MKSALPNKRNDFMRKPDRFHQASSVSVQSAKPGKPRSALTSASG</sequence>
<dbReference type="Proteomes" id="UP000063308">
    <property type="component" value="Chromosome"/>
</dbReference>
<protein>
    <submittedName>
        <fullName evidence="2">Uncharacterized protein</fullName>
    </submittedName>
</protein>